<dbReference type="Proteomes" id="UP000722989">
    <property type="component" value="Unassembled WGS sequence"/>
</dbReference>
<protein>
    <recommendedName>
        <fullName evidence="3">Excreted virulence factor EspC (Type VII ESX diderm)</fullName>
    </recommendedName>
</protein>
<evidence type="ECO:0008006" key="3">
    <source>
        <dbReference type="Google" id="ProtNLM"/>
    </source>
</evidence>
<name>A0ABX0XT93_9ACTN</name>
<sequence length="100" mass="10049">MALDDVAARLAAAGAELAAAASTLPAHDPGADAFGADATGRLGALGHELHRAYLVALDSRVREVAAHGGRLSEAADLLARAVAAYATADDAAGRRHREAP</sequence>
<dbReference type="RefSeq" id="WP_167924125.1">
    <property type="nucleotide sequence ID" value="NZ_JAATVY010000003.1"/>
</dbReference>
<dbReference type="EMBL" id="JAATVY010000003">
    <property type="protein sequence ID" value="NJC69216.1"/>
    <property type="molecule type" value="Genomic_DNA"/>
</dbReference>
<organism evidence="1 2">
    <name type="scientific">Planosporangium thailandense</name>
    <dbReference type="NCBI Taxonomy" id="765197"/>
    <lineage>
        <taxon>Bacteria</taxon>
        <taxon>Bacillati</taxon>
        <taxon>Actinomycetota</taxon>
        <taxon>Actinomycetes</taxon>
        <taxon>Micromonosporales</taxon>
        <taxon>Micromonosporaceae</taxon>
        <taxon>Planosporangium</taxon>
    </lineage>
</organism>
<comment type="caution">
    <text evidence="1">The sequence shown here is derived from an EMBL/GenBank/DDBJ whole genome shotgun (WGS) entry which is preliminary data.</text>
</comment>
<accession>A0ABX0XT93</accession>
<evidence type="ECO:0000313" key="2">
    <source>
        <dbReference type="Proteomes" id="UP000722989"/>
    </source>
</evidence>
<keyword evidence="2" id="KW-1185">Reference proteome</keyword>
<proteinExistence type="predicted"/>
<reference evidence="1 2" key="1">
    <citation type="submission" date="2020-03" db="EMBL/GenBank/DDBJ databases">
        <title>WGS of the type strain of Planosporangium spp.</title>
        <authorList>
            <person name="Thawai C."/>
        </authorList>
    </citation>
    <scope>NUCLEOTIDE SEQUENCE [LARGE SCALE GENOMIC DNA]</scope>
    <source>
        <strain evidence="1 2">TBRC 5610</strain>
    </source>
</reference>
<evidence type="ECO:0000313" key="1">
    <source>
        <dbReference type="EMBL" id="NJC69216.1"/>
    </source>
</evidence>
<gene>
    <name evidence="1" type="ORF">HC031_05710</name>
</gene>